<evidence type="ECO:0000256" key="1">
    <source>
        <dbReference type="ARBA" id="ARBA00022516"/>
    </source>
</evidence>
<accession>A0ABS1HKT1</accession>
<evidence type="ECO:0000256" key="2">
    <source>
        <dbReference type="ARBA" id="ARBA00022679"/>
    </source>
</evidence>
<dbReference type="InterPro" id="IPR010946">
    <property type="entry name" value="GGGP_synth"/>
</dbReference>
<feature type="binding site" evidence="9">
    <location>
        <position position="22"/>
    </location>
    <ligand>
        <name>Mg(2+)</name>
        <dbReference type="ChEBI" id="CHEBI:18420"/>
    </ligand>
</feature>
<reference evidence="10 11" key="1">
    <citation type="submission" date="2021-01" db="EMBL/GenBank/DDBJ databases">
        <title>Carboxyliciviraga sp.nov., isolated from coastal sediments.</title>
        <authorList>
            <person name="Lu D."/>
            <person name="Zhang T."/>
        </authorList>
    </citation>
    <scope>NUCLEOTIDE SEQUENCE [LARGE SCALE GENOMIC DNA]</scope>
    <source>
        <strain evidence="10 11">N1Y132</strain>
    </source>
</reference>
<gene>
    <name evidence="10" type="ORF">JIV24_12550</name>
</gene>
<keyword evidence="3 9" id="KW-0479">Metal-binding</keyword>
<keyword evidence="4 9" id="KW-0460">Magnesium</keyword>
<keyword evidence="5 9" id="KW-0443">Lipid metabolism</keyword>
<keyword evidence="1 9" id="KW-0444">Lipid biosynthesis</keyword>
<dbReference type="EMBL" id="JAENRR010000028">
    <property type="protein sequence ID" value="MBK3518167.1"/>
    <property type="molecule type" value="Genomic_DNA"/>
</dbReference>
<dbReference type="InterPro" id="IPR008205">
    <property type="entry name" value="GGGP_HepGP_synthase"/>
</dbReference>
<feature type="binding site" evidence="9">
    <location>
        <begin position="170"/>
        <end position="176"/>
    </location>
    <ligand>
        <name>sn-glycerol 1-phosphate</name>
        <dbReference type="ChEBI" id="CHEBI:57685"/>
    </ligand>
</feature>
<evidence type="ECO:0000256" key="8">
    <source>
        <dbReference type="ARBA" id="ARBA00047288"/>
    </source>
</evidence>
<proteinExistence type="inferred from homology"/>
<dbReference type="Proteomes" id="UP000605676">
    <property type="component" value="Unassembled WGS sequence"/>
</dbReference>
<dbReference type="Pfam" id="PF01884">
    <property type="entry name" value="PcrB"/>
    <property type="match status" value="1"/>
</dbReference>
<feature type="binding site" evidence="9">
    <location>
        <begin position="201"/>
        <end position="202"/>
    </location>
    <ligand>
        <name>sn-glycerol 1-phosphate</name>
        <dbReference type="ChEBI" id="CHEBI:57685"/>
    </ligand>
</feature>
<comment type="caution">
    <text evidence="9">Lacks conserved residue(s) required for the propagation of feature annotation.</text>
</comment>
<dbReference type="SUPFAM" id="SSF51395">
    <property type="entry name" value="FMN-linked oxidoreductases"/>
    <property type="match status" value="1"/>
</dbReference>
<name>A0ABS1HKT1_9BACT</name>
<evidence type="ECO:0000313" key="11">
    <source>
        <dbReference type="Proteomes" id="UP000605676"/>
    </source>
</evidence>
<evidence type="ECO:0000313" key="10">
    <source>
        <dbReference type="EMBL" id="MBK3518167.1"/>
    </source>
</evidence>
<dbReference type="RefSeq" id="WP_200465396.1">
    <property type="nucleotide sequence ID" value="NZ_JAENRR010000028.1"/>
</dbReference>
<evidence type="ECO:0000256" key="4">
    <source>
        <dbReference type="ARBA" id="ARBA00022842"/>
    </source>
</evidence>
<dbReference type="PANTHER" id="PTHR40029">
    <property type="match status" value="1"/>
</dbReference>
<comment type="function">
    <text evidence="9">Prenyltransferase that catalyzes the transfer of the geranylgeranyl moiety of geranylgeranyl diphosphate (GGPP) to the C3 hydroxyl of sn-glycerol-1-phosphate (G1P).</text>
</comment>
<dbReference type="PANTHER" id="PTHR40029:SF2">
    <property type="entry name" value="HEPTAPRENYLGLYCERYL PHOSPHATE SYNTHASE"/>
    <property type="match status" value="1"/>
</dbReference>
<keyword evidence="2 9" id="KW-0808">Transferase</keyword>
<dbReference type="NCBIfam" id="TIGR01769">
    <property type="entry name" value="GGGP"/>
    <property type="match status" value="1"/>
</dbReference>
<organism evidence="10 11">
    <name type="scientific">Carboxylicivirga marina</name>
    <dbReference type="NCBI Taxonomy" id="2800988"/>
    <lineage>
        <taxon>Bacteria</taxon>
        <taxon>Pseudomonadati</taxon>
        <taxon>Bacteroidota</taxon>
        <taxon>Bacteroidia</taxon>
        <taxon>Marinilabiliales</taxon>
        <taxon>Marinilabiliaceae</taxon>
        <taxon>Carboxylicivirga</taxon>
    </lineage>
</organism>
<keyword evidence="11" id="KW-1185">Reference proteome</keyword>
<dbReference type="InterPro" id="IPR038597">
    <property type="entry name" value="GGGP/HepGP_synthase_sf"/>
</dbReference>
<dbReference type="NCBIfam" id="NF003198">
    <property type="entry name" value="PRK04169.1-2"/>
    <property type="match status" value="1"/>
</dbReference>
<evidence type="ECO:0000256" key="9">
    <source>
        <dbReference type="HAMAP-Rule" id="MF_00112"/>
    </source>
</evidence>
<dbReference type="EC" id="2.5.1.41" evidence="9"/>
<comment type="catalytic activity">
    <reaction evidence="8 9">
        <text>sn-glycerol 1-phosphate + (2E,6E,10E)-geranylgeranyl diphosphate = sn-3-O-(geranylgeranyl)glycerol 1-phosphate + diphosphate</text>
        <dbReference type="Rhea" id="RHEA:23404"/>
        <dbReference type="ChEBI" id="CHEBI:33019"/>
        <dbReference type="ChEBI" id="CHEBI:57677"/>
        <dbReference type="ChEBI" id="CHEBI:57685"/>
        <dbReference type="ChEBI" id="CHEBI:58756"/>
        <dbReference type="EC" id="2.5.1.41"/>
    </reaction>
</comment>
<comment type="caution">
    <text evidence="10">The sequence shown here is derived from an EMBL/GenBank/DDBJ whole genome shotgun (WGS) entry which is preliminary data.</text>
</comment>
<keyword evidence="6 9" id="KW-0594">Phospholipid biosynthesis</keyword>
<dbReference type="NCBIfam" id="TIGR01768">
    <property type="entry name" value="GGGP-family"/>
    <property type="match status" value="1"/>
</dbReference>
<feature type="binding site" evidence="9">
    <location>
        <begin position="223"/>
        <end position="224"/>
    </location>
    <ligand>
        <name>sn-glycerol 1-phosphate</name>
        <dbReference type="ChEBI" id="CHEBI:57685"/>
    </ligand>
</feature>
<keyword evidence="7 9" id="KW-1208">Phospholipid metabolism</keyword>
<evidence type="ECO:0000256" key="5">
    <source>
        <dbReference type="ARBA" id="ARBA00023098"/>
    </source>
</evidence>
<dbReference type="InterPro" id="IPR039074">
    <property type="entry name" value="GGGP/HepGP_synthase_I"/>
</dbReference>
<protein>
    <recommendedName>
        <fullName evidence="9">Geranylgeranylglyceryl phosphate synthase</fullName>
        <shortName evidence="9">GGGP synthase</shortName>
        <shortName evidence="9">GGGPS</shortName>
        <ecNumber evidence="9">2.5.1.41</ecNumber>
    </recommendedName>
    <alternativeName>
        <fullName evidence="9">(S)-3-O-geranylgeranylglyceryl phosphate synthase</fullName>
    </alternativeName>
    <alternativeName>
        <fullName evidence="9">Phosphoglycerol geranylgeranyltransferase</fullName>
    </alternativeName>
</protein>
<comment type="similarity">
    <text evidence="9">Belongs to the GGGP/HepGP synthase family. Group II subfamily.</text>
</comment>
<feature type="binding site" evidence="9">
    <location>
        <position position="51"/>
    </location>
    <ligand>
        <name>Mg(2+)</name>
        <dbReference type="ChEBI" id="CHEBI:18420"/>
    </ligand>
</feature>
<dbReference type="HAMAP" id="MF_00112">
    <property type="entry name" value="GGGP_HepGP_synthase"/>
    <property type="match status" value="1"/>
</dbReference>
<evidence type="ECO:0000256" key="6">
    <source>
        <dbReference type="ARBA" id="ARBA00023209"/>
    </source>
</evidence>
<evidence type="ECO:0000256" key="3">
    <source>
        <dbReference type="ARBA" id="ARBA00022723"/>
    </source>
</evidence>
<dbReference type="Gene3D" id="3.20.20.390">
    <property type="entry name" value="FMN-linked oxidoreductases"/>
    <property type="match status" value="1"/>
</dbReference>
<evidence type="ECO:0000256" key="7">
    <source>
        <dbReference type="ARBA" id="ARBA00023264"/>
    </source>
</evidence>
<comment type="cofactor">
    <cofactor evidence="9">
        <name>Mg(2+)</name>
        <dbReference type="ChEBI" id="CHEBI:18420"/>
    </cofactor>
</comment>
<sequence length="245" mass="26465">MIFDKILECYKRNEKQLAVLIDPDKFSFERISEIKHLFAQSPPDLLLVGGSLISADTSRFIKELKLHVDLPVILYPGSSMHVCKQADAVLFLSLISGRNPEFLISHHVAAAPALKKHNIEAISTGYMLIDGGANTSVQYVSQSLPIPSEKNDIAIATALAGQFLGMKTIYMDAGSGAKKSISPSMINAVKEAIDIPLMVGGGIRTEEGVRKACKAGADIVVVGNILEQDMSLLTGFYNAVKSFTE</sequence>